<dbReference type="AlphaFoldDB" id="A0A1I9S255"/>
<organism evidence="1">
    <name type="scientific">Aeromonas salmonicida subsp. salmonicida</name>
    <dbReference type="NCBI Taxonomy" id="29491"/>
    <lineage>
        <taxon>Bacteria</taxon>
        <taxon>Pseudomonadati</taxon>
        <taxon>Pseudomonadota</taxon>
        <taxon>Gammaproteobacteria</taxon>
        <taxon>Aeromonadales</taxon>
        <taxon>Aeromonadaceae</taxon>
        <taxon>Aeromonas</taxon>
    </lineage>
</organism>
<dbReference type="EMBL" id="KX364409">
    <property type="protein sequence ID" value="AOZ60647.1"/>
    <property type="molecule type" value="Genomic_DNA"/>
</dbReference>
<accession>A0A1I9S255</accession>
<geneLocation type="plasmid" evidence="1">
    <name>pAsa8</name>
</geneLocation>
<sequence length="143" mass="15550">MALSTHIKPITEYVSSPVVRGAAFGLVAAISTVSAYHQICFKPRVETLEASQQRLVTVDITGLVREKAESLALRKDENLDDQGAAKIAELQTYNDRVQHAIDAFNNANGGNIVVLPQQAVASRIEDITPIIRNIIEAQVGDKK</sequence>
<dbReference type="RefSeq" id="WP_137736215.1">
    <property type="nucleotide sequence ID" value="NZ_KX364409.1"/>
</dbReference>
<proteinExistence type="predicted"/>
<name>A0A1I9S255_AERSS</name>
<protein>
    <submittedName>
        <fullName evidence="1">Uncharacterized protein</fullName>
    </submittedName>
</protein>
<keyword evidence="1" id="KW-0614">Plasmid</keyword>
<reference evidence="1" key="1">
    <citation type="journal article" date="2016" name="Sci. Rep.">
        <title>Diversity of antibiotic-resistance genes in Canadian isolates of Aeromonas salmonicida subsp. salmonicida: dominance of pSN254b and discovery of pAsa8.</title>
        <authorList>
            <person name="Trudel M.V."/>
            <person name="Vincent A.T."/>
            <person name="Attere S.A."/>
            <person name="Labbe M."/>
            <person name="Derome N."/>
            <person name="Culley A.I."/>
            <person name="Charette S.J."/>
        </authorList>
    </citation>
    <scope>NUCLEOTIDE SEQUENCE</scope>
    <source>
        <strain evidence="1">M16474-11</strain>
        <plasmid evidence="1">pAsa8</plasmid>
    </source>
</reference>
<evidence type="ECO:0000313" key="1">
    <source>
        <dbReference type="EMBL" id="AOZ60647.1"/>
    </source>
</evidence>